<comment type="caution">
    <text evidence="2">The sequence shown here is derived from an EMBL/GenBank/DDBJ whole genome shotgun (WGS) entry which is preliminary data.</text>
</comment>
<reference evidence="2" key="1">
    <citation type="submission" date="2020-04" db="EMBL/GenBank/DDBJ databases">
        <authorList>
            <person name="Alioto T."/>
            <person name="Alioto T."/>
            <person name="Gomez Garrido J."/>
        </authorList>
    </citation>
    <scope>NUCLEOTIDE SEQUENCE</scope>
    <source>
        <strain evidence="2">A484AB</strain>
    </source>
</reference>
<feature type="compositionally biased region" description="Basic and acidic residues" evidence="1">
    <location>
        <begin position="31"/>
        <end position="49"/>
    </location>
</feature>
<dbReference type="AlphaFoldDB" id="A0A6S7K8D9"/>
<protein>
    <submittedName>
        <fullName evidence="2">Uncharacterized protein</fullName>
    </submittedName>
</protein>
<evidence type="ECO:0000313" key="2">
    <source>
        <dbReference type="EMBL" id="CAB4041725.1"/>
    </source>
</evidence>
<organism evidence="2 3">
    <name type="scientific">Paramuricea clavata</name>
    <name type="common">Red gorgonian</name>
    <name type="synonym">Violescent sea-whip</name>
    <dbReference type="NCBI Taxonomy" id="317549"/>
    <lineage>
        <taxon>Eukaryota</taxon>
        <taxon>Metazoa</taxon>
        <taxon>Cnidaria</taxon>
        <taxon>Anthozoa</taxon>
        <taxon>Octocorallia</taxon>
        <taxon>Malacalcyonacea</taxon>
        <taxon>Plexauridae</taxon>
        <taxon>Paramuricea</taxon>
    </lineage>
</organism>
<accession>A0A6S7K8D9</accession>
<sequence>PKGIRLRIKITHALRLEPKPREDDEEQQGPDEEHQGGDEEHQGGDEEQLRQNARAGIQELIKSGITVSGMEEHDWIYLFSMVQDAK</sequence>
<proteinExistence type="predicted"/>
<dbReference type="Proteomes" id="UP001152795">
    <property type="component" value="Unassembled WGS sequence"/>
</dbReference>
<name>A0A6S7K8D9_PARCT</name>
<feature type="non-terminal residue" evidence="2">
    <location>
        <position position="86"/>
    </location>
</feature>
<dbReference type="EMBL" id="CACRXK020028822">
    <property type="protein sequence ID" value="CAB4041725.1"/>
    <property type="molecule type" value="Genomic_DNA"/>
</dbReference>
<gene>
    <name evidence="2" type="ORF">PACLA_8A025073</name>
</gene>
<keyword evidence="3" id="KW-1185">Reference proteome</keyword>
<evidence type="ECO:0000256" key="1">
    <source>
        <dbReference type="SAM" id="MobiDB-lite"/>
    </source>
</evidence>
<feature type="region of interest" description="Disordered" evidence="1">
    <location>
        <begin position="9"/>
        <end position="55"/>
    </location>
</feature>
<feature type="non-terminal residue" evidence="2">
    <location>
        <position position="1"/>
    </location>
</feature>
<evidence type="ECO:0000313" key="3">
    <source>
        <dbReference type="Proteomes" id="UP001152795"/>
    </source>
</evidence>